<proteinExistence type="predicted"/>
<dbReference type="AlphaFoldDB" id="A0A2U1TSU6"/>
<evidence type="ECO:0000313" key="4">
    <source>
        <dbReference type="Proteomes" id="UP000296159"/>
    </source>
</evidence>
<protein>
    <submittedName>
        <fullName evidence="3">Uncharacterized protein</fullName>
    </submittedName>
</protein>
<evidence type="ECO:0000256" key="2">
    <source>
        <dbReference type="SAM" id="Phobius"/>
    </source>
</evidence>
<evidence type="ECO:0000313" key="3">
    <source>
        <dbReference type="EMBL" id="PWC12465.1"/>
    </source>
</evidence>
<dbReference type="EMBL" id="QDKH01000023">
    <property type="protein sequence ID" value="PWC12465.1"/>
    <property type="molecule type" value="Genomic_DNA"/>
</dbReference>
<dbReference type="Proteomes" id="UP000296159">
    <property type="component" value="Unassembled WGS sequence"/>
</dbReference>
<keyword evidence="2" id="KW-1133">Transmembrane helix</keyword>
<feature type="transmembrane region" description="Helical" evidence="2">
    <location>
        <begin position="33"/>
        <end position="53"/>
    </location>
</feature>
<organism evidence="3 4">
    <name type="scientific">Brenneria corticis</name>
    <dbReference type="NCBI Taxonomy" id="2173106"/>
    <lineage>
        <taxon>Bacteria</taxon>
        <taxon>Pseudomonadati</taxon>
        <taxon>Pseudomonadota</taxon>
        <taxon>Gammaproteobacteria</taxon>
        <taxon>Enterobacterales</taxon>
        <taxon>Pectobacteriaceae</taxon>
        <taxon>Brenneria</taxon>
    </lineage>
</organism>
<keyword evidence="2" id="KW-0472">Membrane</keyword>
<name>A0A2U1TSU6_9GAMM</name>
<keyword evidence="4" id="KW-1185">Reference proteome</keyword>
<reference evidence="3 4" key="1">
    <citation type="submission" date="2018-04" db="EMBL/GenBank/DDBJ databases">
        <title>Brenneria corticis sp.nov.</title>
        <authorList>
            <person name="Li Y."/>
        </authorList>
    </citation>
    <scope>NUCLEOTIDE SEQUENCE [LARGE SCALE GENOMIC DNA]</scope>
    <source>
        <strain evidence="3 4">CFCC 11842</strain>
    </source>
</reference>
<feature type="region of interest" description="Disordered" evidence="1">
    <location>
        <begin position="84"/>
        <end position="108"/>
    </location>
</feature>
<evidence type="ECO:0000256" key="1">
    <source>
        <dbReference type="SAM" id="MobiDB-lite"/>
    </source>
</evidence>
<comment type="caution">
    <text evidence="3">The sequence shown here is derived from an EMBL/GenBank/DDBJ whole genome shotgun (WGS) entry which is preliminary data.</text>
</comment>
<gene>
    <name evidence="3" type="ORF">DDT56_17505</name>
</gene>
<accession>A0A2U1TSU6</accession>
<keyword evidence="2" id="KW-0812">Transmembrane</keyword>
<sequence>MVTDQAVAGEPSPCSPPGLTLALSLIHKSKEPLEAMCILVLGSFFVLCSLLFVGVRNHAEVDDPANAPQGSGASQCRVGNASLAVRERGRPPKASRQRRDFSHKPGSGGWWRLNHPASGACCDIAEK</sequence>